<reference evidence="1 2" key="1">
    <citation type="submission" date="2019-06" db="EMBL/GenBank/DDBJ databases">
        <title>Sequencing the genomes of 1000 actinobacteria strains.</title>
        <authorList>
            <person name="Klenk H.-P."/>
        </authorList>
    </citation>
    <scope>NUCLEOTIDE SEQUENCE [LARGE SCALE GENOMIC DNA]</scope>
    <source>
        <strain evidence="1 2">DSM 24617</strain>
    </source>
</reference>
<dbReference type="Proteomes" id="UP000318336">
    <property type="component" value="Unassembled WGS sequence"/>
</dbReference>
<proteinExistence type="predicted"/>
<evidence type="ECO:0000313" key="2">
    <source>
        <dbReference type="Proteomes" id="UP000318336"/>
    </source>
</evidence>
<gene>
    <name evidence="1" type="ORF">FB554_2548</name>
</gene>
<protein>
    <submittedName>
        <fullName evidence="1">Uncharacterized protein</fullName>
    </submittedName>
</protein>
<keyword evidence="2" id="KW-1185">Reference proteome</keyword>
<evidence type="ECO:0000313" key="1">
    <source>
        <dbReference type="EMBL" id="TQL34379.1"/>
    </source>
</evidence>
<dbReference type="EMBL" id="VFOK01000001">
    <property type="protein sequence ID" value="TQL34379.1"/>
    <property type="molecule type" value="Genomic_DNA"/>
</dbReference>
<dbReference type="AlphaFoldDB" id="A0A542XEX1"/>
<organism evidence="1 2">
    <name type="scientific">Barrientosiimonas humi</name>
    <dbReference type="NCBI Taxonomy" id="999931"/>
    <lineage>
        <taxon>Bacteria</taxon>
        <taxon>Bacillati</taxon>
        <taxon>Actinomycetota</taxon>
        <taxon>Actinomycetes</taxon>
        <taxon>Micrococcales</taxon>
        <taxon>Dermacoccaceae</taxon>
        <taxon>Barrientosiimonas</taxon>
    </lineage>
</organism>
<name>A0A542XEX1_9MICO</name>
<accession>A0A542XEX1</accession>
<sequence length="145" mass="15904">MLSSEGVERTSLAMVHTFLDGAEEPWPFALPDATDANLVARTLAGMAANLYGRADDSPETLLGSQLAALAMVDAYRRRDAKAITGLMPHSRTEAHQVLSSLAGLACDFLLRAYPSDEERTVAIEQWRERLLTYGARYDDTEGDDQ</sequence>
<dbReference type="RefSeq" id="WP_142006612.1">
    <property type="nucleotide sequence ID" value="NZ_CAJTBP010000001.1"/>
</dbReference>
<comment type="caution">
    <text evidence="1">The sequence shown here is derived from an EMBL/GenBank/DDBJ whole genome shotgun (WGS) entry which is preliminary data.</text>
</comment>